<gene>
    <name evidence="1" type="ORF">NE663_04250</name>
</gene>
<dbReference type="Gene3D" id="2.30.110.10">
    <property type="entry name" value="Electron Transport, Fmn-binding Protein, Chain A"/>
    <property type="match status" value="1"/>
</dbReference>
<dbReference type="InterPro" id="IPR024747">
    <property type="entry name" value="Pyridox_Oxase-rel"/>
</dbReference>
<accession>A0ABT1SJS8</accession>
<reference evidence="1 2" key="1">
    <citation type="submission" date="2022-06" db="EMBL/GenBank/DDBJ databases">
        <title>Isolation of gut microbiota from human fecal samples.</title>
        <authorList>
            <person name="Pamer E.G."/>
            <person name="Barat B."/>
            <person name="Waligurski E."/>
            <person name="Medina S."/>
            <person name="Paddock L."/>
            <person name="Mostad J."/>
        </authorList>
    </citation>
    <scope>NUCLEOTIDE SEQUENCE [LARGE SCALE GENOMIC DNA]</scope>
    <source>
        <strain evidence="1 2">DFI.6.1</strain>
    </source>
</reference>
<evidence type="ECO:0000313" key="1">
    <source>
        <dbReference type="EMBL" id="MCQ5121468.1"/>
    </source>
</evidence>
<dbReference type="Proteomes" id="UP001524435">
    <property type="component" value="Unassembled WGS sequence"/>
</dbReference>
<comment type="caution">
    <text evidence="1">The sequence shown here is derived from an EMBL/GenBank/DDBJ whole genome shotgun (WGS) entry which is preliminary data.</text>
</comment>
<dbReference type="PANTHER" id="PTHR34071">
    <property type="entry name" value="5-NITROIMIDAZOLE ANTIBIOTICS RESISTANCE PROTEIN, NIMA-FAMILY-RELATED PROTEIN-RELATED"/>
    <property type="match status" value="1"/>
</dbReference>
<dbReference type="EMBL" id="JANGCH010000004">
    <property type="protein sequence ID" value="MCQ5121468.1"/>
    <property type="molecule type" value="Genomic_DNA"/>
</dbReference>
<dbReference type="PANTHER" id="PTHR34071:SF2">
    <property type="entry name" value="FLAVIN-NUCLEOTIDE-BINDING PROTEIN"/>
    <property type="match status" value="1"/>
</dbReference>
<sequence length="164" mass="18296">MKQMRRAKQQLSDADALKLLKEGTSGVLALNGEYPYAVPLSYVYDEGAIYFHCAKSGHKLDLLKACARASFCVIGKDQVISEEFTTYFRSVIVFGTVEIIEEEAQLRSALRLLAAKYSPRESEAHLAKEIEGALASVCILKLHVEEMSGKEAVELMRQRTKCAY</sequence>
<dbReference type="InterPro" id="IPR012349">
    <property type="entry name" value="Split_barrel_FMN-bd"/>
</dbReference>
<protein>
    <submittedName>
        <fullName evidence="1">Pyridoxamine 5'-phosphate oxidase family protein</fullName>
    </submittedName>
</protein>
<dbReference type="SUPFAM" id="SSF50475">
    <property type="entry name" value="FMN-binding split barrel"/>
    <property type="match status" value="1"/>
</dbReference>
<organism evidence="1 2">
    <name type="scientific">Massilicoli timonensis</name>
    <dbReference type="NCBI Taxonomy" id="2015901"/>
    <lineage>
        <taxon>Bacteria</taxon>
        <taxon>Bacillati</taxon>
        <taxon>Bacillota</taxon>
        <taxon>Erysipelotrichia</taxon>
        <taxon>Erysipelotrichales</taxon>
        <taxon>Erysipelotrichaceae</taxon>
        <taxon>Massilicoli</taxon>
    </lineage>
</organism>
<keyword evidence="2" id="KW-1185">Reference proteome</keyword>
<dbReference type="Pfam" id="PF12900">
    <property type="entry name" value="Pyridox_ox_2"/>
    <property type="match status" value="1"/>
</dbReference>
<evidence type="ECO:0000313" key="2">
    <source>
        <dbReference type="Proteomes" id="UP001524435"/>
    </source>
</evidence>
<dbReference type="RefSeq" id="WP_178200000.1">
    <property type="nucleotide sequence ID" value="NZ_CALVCM010000008.1"/>
</dbReference>
<proteinExistence type="predicted"/>
<name>A0ABT1SJS8_9FIRM</name>